<dbReference type="PANTHER" id="PTHR39267:SF1">
    <property type="entry name" value="SURVIVAL MOTOR NEURON PROTEIN"/>
    <property type="match status" value="1"/>
</dbReference>
<keyword evidence="4" id="KW-0508">mRNA splicing</keyword>
<evidence type="ECO:0000256" key="4">
    <source>
        <dbReference type="ARBA" id="ARBA00023187"/>
    </source>
</evidence>
<protein>
    <submittedName>
        <fullName evidence="8">SMN domain containing protein</fullName>
    </submittedName>
</protein>
<evidence type="ECO:0000313" key="9">
    <source>
        <dbReference type="Proteomes" id="UP000472372"/>
    </source>
</evidence>
<dbReference type="InterPro" id="IPR049481">
    <property type="entry name" value="SMN_G2-BD"/>
</dbReference>
<comment type="similarity">
    <text evidence="2">Belongs to the SMN family.</text>
</comment>
<evidence type="ECO:0000313" key="8">
    <source>
        <dbReference type="EMBL" id="CAE7192183.1"/>
    </source>
</evidence>
<dbReference type="InterPro" id="IPR040424">
    <property type="entry name" value="Smn1"/>
</dbReference>
<evidence type="ECO:0000256" key="3">
    <source>
        <dbReference type="ARBA" id="ARBA00022664"/>
    </source>
</evidence>
<evidence type="ECO:0000259" key="7">
    <source>
        <dbReference type="Pfam" id="PF20636"/>
    </source>
</evidence>
<keyword evidence="3" id="KW-0507">mRNA processing</keyword>
<dbReference type="EMBL" id="HG992983">
    <property type="protein sequence ID" value="CAE7192183.1"/>
    <property type="molecule type" value="Genomic_DNA"/>
</dbReference>
<dbReference type="PANTHER" id="PTHR39267">
    <property type="entry name" value="SURVIVAL MOTOR NEURON-LIKE PROTEIN 1"/>
    <property type="match status" value="1"/>
</dbReference>
<organism evidence="8 9">
    <name type="scientific">Pyrenophora teres f. teres</name>
    <dbReference type="NCBI Taxonomy" id="97479"/>
    <lineage>
        <taxon>Eukaryota</taxon>
        <taxon>Fungi</taxon>
        <taxon>Dikarya</taxon>
        <taxon>Ascomycota</taxon>
        <taxon>Pezizomycotina</taxon>
        <taxon>Dothideomycetes</taxon>
        <taxon>Pleosporomycetidae</taxon>
        <taxon>Pleosporales</taxon>
        <taxon>Pleosporineae</taxon>
        <taxon>Pleosporaceae</taxon>
        <taxon>Pyrenophora</taxon>
    </lineage>
</organism>
<gene>
    <name evidence="8" type="ORF">PTTW11_07504</name>
</gene>
<evidence type="ECO:0000256" key="6">
    <source>
        <dbReference type="SAM" id="MobiDB-lite"/>
    </source>
</evidence>
<name>A0A6S6WFF9_9PLEO</name>
<dbReference type="InterPro" id="IPR047313">
    <property type="entry name" value="SMN_C"/>
</dbReference>
<accession>A0A6S6WFF9</accession>
<feature type="compositionally biased region" description="Polar residues" evidence="6">
    <location>
        <begin position="90"/>
        <end position="106"/>
    </location>
</feature>
<dbReference type="GO" id="GO:0006397">
    <property type="term" value="P:mRNA processing"/>
    <property type="evidence" value="ECO:0007669"/>
    <property type="project" value="UniProtKB-KW"/>
</dbReference>
<evidence type="ECO:0000256" key="1">
    <source>
        <dbReference type="ARBA" id="ARBA00004123"/>
    </source>
</evidence>
<dbReference type="CDD" id="cd22851">
    <property type="entry name" value="SMN_N"/>
    <property type="match status" value="1"/>
</dbReference>
<dbReference type="GO" id="GO:0008380">
    <property type="term" value="P:RNA splicing"/>
    <property type="evidence" value="ECO:0007669"/>
    <property type="project" value="UniProtKB-KW"/>
</dbReference>
<reference evidence="8" key="1">
    <citation type="submission" date="2021-02" db="EMBL/GenBank/DDBJ databases">
        <authorList>
            <person name="Syme A R."/>
            <person name="Syme A R."/>
            <person name="Moolhuijzen P."/>
        </authorList>
    </citation>
    <scope>NUCLEOTIDE SEQUENCE</scope>
    <source>
        <strain evidence="8">W1-1</strain>
    </source>
</reference>
<dbReference type="CDD" id="cd22852">
    <property type="entry name" value="SMN_C"/>
    <property type="match status" value="1"/>
</dbReference>
<evidence type="ECO:0000256" key="5">
    <source>
        <dbReference type="ARBA" id="ARBA00023242"/>
    </source>
</evidence>
<comment type="subcellular location">
    <subcellularLocation>
        <location evidence="1">Nucleus</location>
    </subcellularLocation>
</comment>
<dbReference type="AlphaFoldDB" id="A0A6S6WFF9"/>
<dbReference type="Pfam" id="PF20636">
    <property type="entry name" value="SMN_G2-BD"/>
    <property type="match status" value="1"/>
</dbReference>
<feature type="domain" description="Survival Motor Neuron Gemin2-binding" evidence="7">
    <location>
        <begin position="9"/>
        <end position="33"/>
    </location>
</feature>
<feature type="region of interest" description="Disordered" evidence="6">
    <location>
        <begin position="57"/>
        <end position="135"/>
    </location>
</feature>
<dbReference type="Proteomes" id="UP000472372">
    <property type="component" value="Chromosome 7"/>
</dbReference>
<dbReference type="GO" id="GO:0005634">
    <property type="term" value="C:nucleus"/>
    <property type="evidence" value="ECO:0007669"/>
    <property type="project" value="UniProtKB-SubCell"/>
</dbReference>
<evidence type="ECO:0000256" key="2">
    <source>
        <dbReference type="ARBA" id="ARBA00005371"/>
    </source>
</evidence>
<sequence length="190" mass="21026">MAPIVDMSDKNAWDDSVLIDSWDNAVNEYKKYHSIHQSGKRLEDVLTEEELKELREDYGDLMEDVEAETASGAADSNSVADRDNTEILHPQTQTNRLAKPVSTSPMQGPDSADQQQQQRLQDPSPSVEAPPAPHAAETLADALPQAILGTVQDENMKNIVMSWYYAGYYTGLHAGQQQARKDANQGAKQQ</sequence>
<keyword evidence="5" id="KW-0539">Nucleus</keyword>
<feature type="compositionally biased region" description="Low complexity" evidence="6">
    <location>
        <begin position="107"/>
        <end position="126"/>
    </location>
</feature>
<proteinExistence type="inferred from homology"/>